<evidence type="ECO:0000256" key="1">
    <source>
        <dbReference type="SAM" id="MobiDB-lite"/>
    </source>
</evidence>
<feature type="region of interest" description="Disordered" evidence="1">
    <location>
        <begin position="432"/>
        <end position="460"/>
    </location>
</feature>
<keyword evidence="3" id="KW-1185">Reference proteome</keyword>
<feature type="compositionally biased region" description="Basic residues" evidence="1">
    <location>
        <begin position="1"/>
        <end position="10"/>
    </location>
</feature>
<name>A0AAD1Y2D8_EUPCR</name>
<evidence type="ECO:0000313" key="2">
    <source>
        <dbReference type="EMBL" id="CAI2383364.1"/>
    </source>
</evidence>
<sequence length="731" mass="85681">MSDVRMKRKGSKEFRGYRKASGQLHPYQSGSRRQTVRVTSENDKTRAMIEELNKKIQRRISEIPRSLVERAVQSYNKIQEQTRAILEVRNETADRINESSKSQMHSFSSKRIKAGLKRRIKKKSKTRNQKKLSKAITTIRVTKKDKFFKKLNQNDSSRKKKRCFSCASHTFQPEEKKDNTMRSSSWFKKMPKIEVKDFDDKTLSLLTDVVDEESKIRNGSIDESIGKSSFVYNDAIRDSDLEEKRNSFKDISNDQRNSDLADVKKKKYLLNYLPNSETTLIAQNYQILGKKMRLASKIIIPNDLKKFSSIKEMYKKEQIYLDSLHKKQELRNHHLAEYANQQKNHIIIKSRNTKIQIPRTVSLKSYQKLSQVMHLNERIRNKNYSVHSKNINPTGEKEIELKEISDLKKNPSNFNGLKEFKKPFMIKKKDYKPKGNNVVVKTSKSKESRGKSQPRQNQTKKVLRIYTTQSKTPIKTSNTPKNAPNDLYGIQERLGQKATKQKGQFEKEEFMKANFQNKKLKSHSKSSYHIEFIDKKENYVDEYQLIEKSKKNELRRIKRKLQIELKEEYPSFSHALKRDINAEMRTTTSRNRRDLPKKNNFDLDCILTEESIRKDKRTQHARSCRGLRSQQYWNDNKADIKNEVDHKDSKKINLSGQAKRRNFDRIKHTNALKSYSGLFCPEVIQSRVPRGVNYVLQTSSQAKTRNNADLKVSKTNISEKKDSLASTEKNI</sequence>
<dbReference type="Proteomes" id="UP001295684">
    <property type="component" value="Unassembled WGS sequence"/>
</dbReference>
<feature type="compositionally biased region" description="Basic residues" evidence="1">
    <location>
        <begin position="108"/>
        <end position="132"/>
    </location>
</feature>
<feature type="compositionally biased region" description="Basic and acidic residues" evidence="1">
    <location>
        <begin position="706"/>
        <end position="723"/>
    </location>
</feature>
<feature type="region of interest" description="Disordered" evidence="1">
    <location>
        <begin position="96"/>
        <end position="132"/>
    </location>
</feature>
<accession>A0AAD1Y2D8</accession>
<feature type="region of interest" description="Disordered" evidence="1">
    <location>
        <begin position="1"/>
        <end position="41"/>
    </location>
</feature>
<feature type="compositionally biased region" description="Polar residues" evidence="1">
    <location>
        <begin position="26"/>
        <end position="39"/>
    </location>
</feature>
<proteinExistence type="predicted"/>
<protein>
    <submittedName>
        <fullName evidence="2">Uncharacterized protein</fullName>
    </submittedName>
</protein>
<dbReference type="EMBL" id="CAMPGE010025627">
    <property type="protein sequence ID" value="CAI2383364.1"/>
    <property type="molecule type" value="Genomic_DNA"/>
</dbReference>
<organism evidence="2 3">
    <name type="scientific">Euplotes crassus</name>
    <dbReference type="NCBI Taxonomy" id="5936"/>
    <lineage>
        <taxon>Eukaryota</taxon>
        <taxon>Sar</taxon>
        <taxon>Alveolata</taxon>
        <taxon>Ciliophora</taxon>
        <taxon>Intramacronucleata</taxon>
        <taxon>Spirotrichea</taxon>
        <taxon>Hypotrichia</taxon>
        <taxon>Euplotida</taxon>
        <taxon>Euplotidae</taxon>
        <taxon>Moneuplotes</taxon>
    </lineage>
</organism>
<gene>
    <name evidence="2" type="ORF">ECRASSUSDP1_LOCUS24863</name>
</gene>
<comment type="caution">
    <text evidence="2">The sequence shown here is derived from an EMBL/GenBank/DDBJ whole genome shotgun (WGS) entry which is preliminary data.</text>
</comment>
<reference evidence="2" key="1">
    <citation type="submission" date="2023-07" db="EMBL/GenBank/DDBJ databases">
        <authorList>
            <consortium name="AG Swart"/>
            <person name="Singh M."/>
            <person name="Singh A."/>
            <person name="Seah K."/>
            <person name="Emmerich C."/>
        </authorList>
    </citation>
    <scope>NUCLEOTIDE SEQUENCE</scope>
    <source>
        <strain evidence="2">DP1</strain>
    </source>
</reference>
<dbReference type="AlphaFoldDB" id="A0AAD1Y2D8"/>
<evidence type="ECO:0000313" key="3">
    <source>
        <dbReference type="Proteomes" id="UP001295684"/>
    </source>
</evidence>
<feature type="compositionally biased region" description="Polar residues" evidence="1">
    <location>
        <begin position="451"/>
        <end position="460"/>
    </location>
</feature>
<feature type="region of interest" description="Disordered" evidence="1">
    <location>
        <begin position="706"/>
        <end position="731"/>
    </location>
</feature>